<name>A0AA89AEC7_9ASTE</name>
<keyword evidence="3" id="KW-1185">Reference proteome</keyword>
<protein>
    <recommendedName>
        <fullName evidence="1">Retrotransposon gag domain-containing protein</fullName>
    </recommendedName>
</protein>
<evidence type="ECO:0000313" key="2">
    <source>
        <dbReference type="EMBL" id="KAK2999668.1"/>
    </source>
</evidence>
<sequence length="86" mass="10204">MLKDEANQLWKATKRVKADEVANMEWDGFKELFLKNYFPQTIKEQIENDMIQLTQGSREHLDEPQYYEGNEYEAARVAHYEVCLSS</sequence>
<accession>A0AA89AEC7</accession>
<gene>
    <name evidence="2" type="ORF">RJ639_024573</name>
</gene>
<feature type="domain" description="Retrotransposon gag" evidence="1">
    <location>
        <begin position="2"/>
        <end position="63"/>
    </location>
</feature>
<reference evidence="2" key="1">
    <citation type="submission" date="2022-12" db="EMBL/GenBank/DDBJ databases">
        <title>Draft genome assemblies for two species of Escallonia (Escalloniales).</title>
        <authorList>
            <person name="Chanderbali A."/>
            <person name="Dervinis C."/>
            <person name="Anghel I."/>
            <person name="Soltis D."/>
            <person name="Soltis P."/>
            <person name="Zapata F."/>
        </authorList>
    </citation>
    <scope>NUCLEOTIDE SEQUENCE</scope>
    <source>
        <strain evidence="2">UCBG64.0493</strain>
        <tissue evidence="2">Leaf</tissue>
    </source>
</reference>
<dbReference type="Pfam" id="PF03732">
    <property type="entry name" value="Retrotrans_gag"/>
    <property type="match status" value="1"/>
</dbReference>
<dbReference type="EMBL" id="JAVXUP010003204">
    <property type="protein sequence ID" value="KAK2999668.1"/>
    <property type="molecule type" value="Genomic_DNA"/>
</dbReference>
<comment type="caution">
    <text evidence="2">The sequence shown here is derived from an EMBL/GenBank/DDBJ whole genome shotgun (WGS) entry which is preliminary data.</text>
</comment>
<organism evidence="2 3">
    <name type="scientific">Escallonia herrerae</name>
    <dbReference type="NCBI Taxonomy" id="1293975"/>
    <lineage>
        <taxon>Eukaryota</taxon>
        <taxon>Viridiplantae</taxon>
        <taxon>Streptophyta</taxon>
        <taxon>Embryophyta</taxon>
        <taxon>Tracheophyta</taxon>
        <taxon>Spermatophyta</taxon>
        <taxon>Magnoliopsida</taxon>
        <taxon>eudicotyledons</taxon>
        <taxon>Gunneridae</taxon>
        <taxon>Pentapetalae</taxon>
        <taxon>asterids</taxon>
        <taxon>campanulids</taxon>
        <taxon>Escalloniales</taxon>
        <taxon>Escalloniaceae</taxon>
        <taxon>Escallonia</taxon>
    </lineage>
</organism>
<dbReference type="InterPro" id="IPR005162">
    <property type="entry name" value="Retrotrans_gag_dom"/>
</dbReference>
<proteinExistence type="predicted"/>
<dbReference type="AlphaFoldDB" id="A0AA89AEC7"/>
<dbReference type="Proteomes" id="UP001188597">
    <property type="component" value="Unassembled WGS sequence"/>
</dbReference>
<evidence type="ECO:0000313" key="3">
    <source>
        <dbReference type="Proteomes" id="UP001188597"/>
    </source>
</evidence>
<evidence type="ECO:0000259" key="1">
    <source>
        <dbReference type="Pfam" id="PF03732"/>
    </source>
</evidence>